<dbReference type="GeneID" id="129330855"/>
<dbReference type="InterPro" id="IPR032675">
    <property type="entry name" value="LRR_dom_sf"/>
</dbReference>
<keyword evidence="4" id="KW-1133">Transmembrane helix</keyword>
<sequence>MGQAGADHKRWTVILFGGILLGIELTLSALGDVCNCGATTDFQEFQDALVPEMCCLNFTGTKIGSLDWSLFSGVAGLRKLYLSNCSISDIFNAHDDSSTMEILYLDHNQLRWLPGSFLRNAPSLRVIELKSNKLQELPESFLKASTQIQEIHLDFNDLSSLPSEIFKPSLLILGLSNNSWDCTCTLLGVLEKYLFAPFYSEVVCSTPKHYSGLNIKAIPKQELCQTYKLTALFICLPLVAILTLVTWCFCKQRKDTGYALRGGKECRLATVESNGAKKLGEHHCYVPYELPTVTAAESEKNIFLRNQVLLKPATALLGSSKDLYEEVEIKLNASDDSLTQANEGSLDQEILGSKRLTISEEGFLGGEPEAETVSVTDVLKDSADREKLYMNQSVDYYNLVPGIELEDSDHMEYDNVDLC</sequence>
<keyword evidence="4" id="KW-0472">Membrane</keyword>
<keyword evidence="3" id="KW-0677">Repeat</keyword>
<organism evidence="6 7">
    <name type="scientific">Eublepharis macularius</name>
    <name type="common">Leopard gecko</name>
    <name type="synonym">Cyrtodactylus macularius</name>
    <dbReference type="NCBI Taxonomy" id="481883"/>
    <lineage>
        <taxon>Eukaryota</taxon>
        <taxon>Metazoa</taxon>
        <taxon>Chordata</taxon>
        <taxon>Craniata</taxon>
        <taxon>Vertebrata</taxon>
        <taxon>Euteleostomi</taxon>
        <taxon>Lepidosauria</taxon>
        <taxon>Squamata</taxon>
        <taxon>Bifurcata</taxon>
        <taxon>Gekkota</taxon>
        <taxon>Eublepharidae</taxon>
        <taxon>Eublepharinae</taxon>
        <taxon>Eublepharis</taxon>
    </lineage>
</organism>
<name>A0AA97JEX1_EUBMA</name>
<reference evidence="7" key="1">
    <citation type="submission" date="2025-08" db="UniProtKB">
        <authorList>
            <consortium name="RefSeq"/>
        </authorList>
    </citation>
    <scope>IDENTIFICATION</scope>
    <source>
        <tissue evidence="7">Blood</tissue>
    </source>
</reference>
<dbReference type="RefSeq" id="XP_054837052.1">
    <property type="nucleotide sequence ID" value="XM_054981077.1"/>
</dbReference>
<accession>A0AA97JEX1</accession>
<evidence type="ECO:0000256" key="5">
    <source>
        <dbReference type="SAM" id="SignalP"/>
    </source>
</evidence>
<evidence type="ECO:0000313" key="7">
    <source>
        <dbReference type="RefSeq" id="XP_054837052.1"/>
    </source>
</evidence>
<evidence type="ECO:0000256" key="1">
    <source>
        <dbReference type="ARBA" id="ARBA00022614"/>
    </source>
</evidence>
<dbReference type="Proteomes" id="UP001190640">
    <property type="component" value="Chromosome 5"/>
</dbReference>
<feature type="signal peptide" evidence="5">
    <location>
        <begin position="1"/>
        <end position="31"/>
    </location>
</feature>
<dbReference type="PANTHER" id="PTHR24369">
    <property type="entry name" value="ANTIGEN BSP, PUTATIVE-RELATED"/>
    <property type="match status" value="1"/>
</dbReference>
<evidence type="ECO:0000256" key="4">
    <source>
        <dbReference type="SAM" id="Phobius"/>
    </source>
</evidence>
<proteinExistence type="predicted"/>
<dbReference type="SUPFAM" id="SSF52058">
    <property type="entry name" value="L domain-like"/>
    <property type="match status" value="1"/>
</dbReference>
<feature type="chain" id="PRO_5041698335" evidence="5">
    <location>
        <begin position="32"/>
        <end position="419"/>
    </location>
</feature>
<evidence type="ECO:0000256" key="3">
    <source>
        <dbReference type="ARBA" id="ARBA00022737"/>
    </source>
</evidence>
<evidence type="ECO:0000256" key="2">
    <source>
        <dbReference type="ARBA" id="ARBA00022729"/>
    </source>
</evidence>
<dbReference type="AlphaFoldDB" id="A0AA97JEX1"/>
<dbReference type="Gene3D" id="3.80.10.10">
    <property type="entry name" value="Ribonuclease Inhibitor"/>
    <property type="match status" value="1"/>
</dbReference>
<dbReference type="PANTHER" id="PTHR24369:SF210">
    <property type="entry name" value="CHAOPTIN-RELATED"/>
    <property type="match status" value="1"/>
</dbReference>
<keyword evidence="6" id="KW-1185">Reference proteome</keyword>
<dbReference type="GO" id="GO:0005886">
    <property type="term" value="C:plasma membrane"/>
    <property type="evidence" value="ECO:0007669"/>
    <property type="project" value="TreeGrafter"/>
</dbReference>
<keyword evidence="4" id="KW-0812">Transmembrane</keyword>
<gene>
    <name evidence="7" type="primary">LOC129330855</name>
</gene>
<dbReference type="InterPro" id="IPR050541">
    <property type="entry name" value="LRR_TM_domain-containing"/>
</dbReference>
<protein>
    <submittedName>
        <fullName evidence="7">Leucine-rich repeat and transmembrane domain-containing protein 1-like isoform X1</fullName>
    </submittedName>
</protein>
<keyword evidence="1" id="KW-0433">Leucine-rich repeat</keyword>
<evidence type="ECO:0000313" key="6">
    <source>
        <dbReference type="Proteomes" id="UP001190640"/>
    </source>
</evidence>
<keyword evidence="2 5" id="KW-0732">Signal</keyword>
<feature type="transmembrane region" description="Helical" evidence="4">
    <location>
        <begin position="229"/>
        <end position="250"/>
    </location>
</feature>
<dbReference type="KEGG" id="emc:129330855"/>